<evidence type="ECO:0000256" key="5">
    <source>
        <dbReference type="ARBA" id="ARBA00023004"/>
    </source>
</evidence>
<dbReference type="InterPro" id="IPR009078">
    <property type="entry name" value="Ferritin-like_SF"/>
</dbReference>
<evidence type="ECO:0000256" key="1">
    <source>
        <dbReference type="ARBA" id="ARBA00004749"/>
    </source>
</evidence>
<evidence type="ECO:0000256" key="7">
    <source>
        <dbReference type="ARBA" id="ARBA00023136"/>
    </source>
</evidence>
<sequence length="164" mass="18292">MLKVDHAGEFGAICIYTGQIGVARVRAPHLVSELTEFREHERRHRAIFAAELQRRGQRRCRSYALCGIGGWVLGVVTGLLGPSAIAATTAAVESVVLRHLEEQQRHLLGVDDDALRAISSIVEEERLHHDQALTQVAKQSAWFRMIYPVVAASTECVIWLGMRR</sequence>
<dbReference type="GO" id="GO:0006744">
    <property type="term" value="P:ubiquinone biosynthetic process"/>
    <property type="evidence" value="ECO:0007669"/>
    <property type="project" value="UniProtKB-KW"/>
</dbReference>
<reference evidence="9 10" key="1">
    <citation type="submission" date="2019-02" db="EMBL/GenBank/DDBJ databases">
        <title>Dyella amyloliquefaciens sp. nov., isolated from forest soil.</title>
        <authorList>
            <person name="Gao Z.-H."/>
            <person name="Qiu L.-H."/>
        </authorList>
    </citation>
    <scope>NUCLEOTIDE SEQUENCE [LARGE SCALE GENOMIC DNA]</scope>
    <source>
        <strain evidence="9 10">KACC 12747</strain>
    </source>
</reference>
<keyword evidence="7 8" id="KW-0472">Membrane</keyword>
<keyword evidence="10" id="KW-1185">Reference proteome</keyword>
<keyword evidence="8" id="KW-0812">Transmembrane</keyword>
<accession>A0A4R0YZQ9</accession>
<keyword evidence="2" id="KW-0831">Ubiquinone biosynthesis</keyword>
<dbReference type="GO" id="GO:0008682">
    <property type="term" value="F:3-demethoxyubiquinol 3-hydroxylase activity"/>
    <property type="evidence" value="ECO:0007669"/>
    <property type="project" value="TreeGrafter"/>
</dbReference>
<name>A0A4R0YZQ9_9GAMM</name>
<evidence type="ECO:0000256" key="6">
    <source>
        <dbReference type="ARBA" id="ARBA00023033"/>
    </source>
</evidence>
<keyword evidence="3" id="KW-0479">Metal-binding</keyword>
<keyword evidence="8" id="KW-1133">Transmembrane helix</keyword>
<keyword evidence="9" id="KW-0830">Ubiquinone</keyword>
<dbReference type="AlphaFoldDB" id="A0A4R0YZQ9"/>
<protein>
    <submittedName>
        <fullName evidence="9">Demethoxyubiquinone hydroxylase family protein</fullName>
    </submittedName>
</protein>
<evidence type="ECO:0000313" key="10">
    <source>
        <dbReference type="Proteomes" id="UP000291822"/>
    </source>
</evidence>
<dbReference type="PANTHER" id="PTHR11237:SF4">
    <property type="entry name" value="5-DEMETHOXYUBIQUINONE HYDROXYLASE, MITOCHONDRIAL"/>
    <property type="match status" value="1"/>
</dbReference>
<keyword evidence="5" id="KW-0408">Iron</keyword>
<dbReference type="SUPFAM" id="SSF47240">
    <property type="entry name" value="Ferritin-like"/>
    <property type="match status" value="1"/>
</dbReference>
<evidence type="ECO:0000256" key="4">
    <source>
        <dbReference type="ARBA" id="ARBA00023002"/>
    </source>
</evidence>
<dbReference type="RefSeq" id="WP_131150290.1">
    <property type="nucleotide sequence ID" value="NZ_SJTG01000001.1"/>
</dbReference>
<dbReference type="InterPro" id="IPR011566">
    <property type="entry name" value="Ubq_synth_Coq7"/>
</dbReference>
<comment type="caution">
    <text evidence="9">The sequence shown here is derived from an EMBL/GenBank/DDBJ whole genome shotgun (WGS) entry which is preliminary data.</text>
</comment>
<comment type="pathway">
    <text evidence="1">Cofactor biosynthesis; ubiquinone biosynthesis.</text>
</comment>
<evidence type="ECO:0000256" key="3">
    <source>
        <dbReference type="ARBA" id="ARBA00022723"/>
    </source>
</evidence>
<feature type="transmembrane region" description="Helical" evidence="8">
    <location>
        <begin position="63"/>
        <end position="85"/>
    </location>
</feature>
<dbReference type="Proteomes" id="UP000291822">
    <property type="component" value="Unassembled WGS sequence"/>
</dbReference>
<evidence type="ECO:0000256" key="8">
    <source>
        <dbReference type="SAM" id="Phobius"/>
    </source>
</evidence>
<gene>
    <name evidence="9" type="ORF">EZM97_06330</name>
</gene>
<dbReference type="PANTHER" id="PTHR11237">
    <property type="entry name" value="COENZYME Q10 BIOSYNTHESIS PROTEIN 7"/>
    <property type="match status" value="1"/>
</dbReference>
<organism evidence="9 10">
    <name type="scientific">Dyella soli</name>
    <dbReference type="NCBI Taxonomy" id="522319"/>
    <lineage>
        <taxon>Bacteria</taxon>
        <taxon>Pseudomonadati</taxon>
        <taxon>Pseudomonadota</taxon>
        <taxon>Gammaproteobacteria</taxon>
        <taxon>Lysobacterales</taxon>
        <taxon>Rhodanobacteraceae</taxon>
        <taxon>Dyella</taxon>
    </lineage>
</organism>
<dbReference type="Pfam" id="PF03232">
    <property type="entry name" value="COQ7"/>
    <property type="match status" value="1"/>
</dbReference>
<proteinExistence type="predicted"/>
<dbReference type="EMBL" id="SJTG01000001">
    <property type="protein sequence ID" value="TCI12929.1"/>
    <property type="molecule type" value="Genomic_DNA"/>
</dbReference>
<evidence type="ECO:0000256" key="2">
    <source>
        <dbReference type="ARBA" id="ARBA00022688"/>
    </source>
</evidence>
<evidence type="ECO:0000313" key="9">
    <source>
        <dbReference type="EMBL" id="TCI12929.1"/>
    </source>
</evidence>
<keyword evidence="4" id="KW-0560">Oxidoreductase</keyword>
<keyword evidence="6" id="KW-0503">Monooxygenase</keyword>
<dbReference type="GO" id="GO:0046872">
    <property type="term" value="F:metal ion binding"/>
    <property type="evidence" value="ECO:0007669"/>
    <property type="project" value="UniProtKB-KW"/>
</dbReference>
<feature type="transmembrane region" description="Helical" evidence="8">
    <location>
        <begin position="141"/>
        <end position="162"/>
    </location>
</feature>